<evidence type="ECO:0000256" key="3">
    <source>
        <dbReference type="RuleBase" id="RU363034"/>
    </source>
</evidence>
<protein>
    <submittedName>
        <fullName evidence="6">Trypsin domain-containing protein</fullName>
    </submittedName>
</protein>
<name>A0AAD4N0P9_9BILA</name>
<keyword evidence="3" id="KW-0645">Protease</keyword>
<dbReference type="Proteomes" id="UP001201812">
    <property type="component" value="Unassembled WGS sequence"/>
</dbReference>
<dbReference type="PROSITE" id="PS00135">
    <property type="entry name" value="TRYPSIN_SER"/>
    <property type="match status" value="1"/>
</dbReference>
<evidence type="ECO:0000259" key="5">
    <source>
        <dbReference type="PROSITE" id="PS50240"/>
    </source>
</evidence>
<evidence type="ECO:0000256" key="1">
    <source>
        <dbReference type="ARBA" id="ARBA00023157"/>
    </source>
</evidence>
<reference evidence="6" key="1">
    <citation type="submission" date="2022-01" db="EMBL/GenBank/DDBJ databases">
        <title>Genome Sequence Resource for Two Populations of Ditylenchus destructor, the Migratory Endoparasitic Phytonematode.</title>
        <authorList>
            <person name="Zhang H."/>
            <person name="Lin R."/>
            <person name="Xie B."/>
        </authorList>
    </citation>
    <scope>NUCLEOTIDE SEQUENCE</scope>
    <source>
        <strain evidence="6">BazhouSP</strain>
    </source>
</reference>
<dbReference type="SUPFAM" id="SSF50494">
    <property type="entry name" value="Trypsin-like serine proteases"/>
    <property type="match status" value="1"/>
</dbReference>
<dbReference type="PROSITE" id="PS50240">
    <property type="entry name" value="TRYPSIN_DOM"/>
    <property type="match status" value="1"/>
</dbReference>
<feature type="domain" description="Peptidase S1" evidence="5">
    <location>
        <begin position="38"/>
        <end position="282"/>
    </location>
</feature>
<keyword evidence="1" id="KW-1015">Disulfide bond</keyword>
<dbReference type="GO" id="GO:0006508">
    <property type="term" value="P:proteolysis"/>
    <property type="evidence" value="ECO:0007669"/>
    <property type="project" value="UniProtKB-KW"/>
</dbReference>
<keyword evidence="3" id="KW-0720">Serine protease</keyword>
<dbReference type="EMBL" id="JAKKPZ010000029">
    <property type="protein sequence ID" value="KAI1709721.1"/>
    <property type="molecule type" value="Genomic_DNA"/>
</dbReference>
<dbReference type="InterPro" id="IPR043504">
    <property type="entry name" value="Peptidase_S1_PA_chymotrypsin"/>
</dbReference>
<evidence type="ECO:0000256" key="4">
    <source>
        <dbReference type="SAM" id="SignalP"/>
    </source>
</evidence>
<dbReference type="InterPro" id="IPR001254">
    <property type="entry name" value="Trypsin_dom"/>
</dbReference>
<dbReference type="Pfam" id="PF00089">
    <property type="entry name" value="Trypsin"/>
    <property type="match status" value="1"/>
</dbReference>
<dbReference type="Gene3D" id="2.40.10.10">
    <property type="entry name" value="Trypsin-like serine proteases"/>
    <property type="match status" value="1"/>
</dbReference>
<comment type="caution">
    <text evidence="6">The sequence shown here is derived from an EMBL/GenBank/DDBJ whole genome shotgun (WGS) entry which is preliminary data.</text>
</comment>
<dbReference type="PRINTS" id="PR00722">
    <property type="entry name" value="CHYMOTRYPSIN"/>
</dbReference>
<dbReference type="InterPro" id="IPR018114">
    <property type="entry name" value="TRYPSIN_HIS"/>
</dbReference>
<gene>
    <name evidence="6" type="ORF">DdX_11113</name>
</gene>
<dbReference type="GO" id="GO:0004252">
    <property type="term" value="F:serine-type endopeptidase activity"/>
    <property type="evidence" value="ECO:0007669"/>
    <property type="project" value="InterPro"/>
</dbReference>
<evidence type="ECO:0000256" key="2">
    <source>
        <dbReference type="ARBA" id="ARBA00024195"/>
    </source>
</evidence>
<comment type="similarity">
    <text evidence="2">Belongs to the peptidase S1 family. CLIP subfamily.</text>
</comment>
<accession>A0AAD4N0P9</accession>
<dbReference type="PANTHER" id="PTHR24256">
    <property type="entry name" value="TRYPTASE-RELATED"/>
    <property type="match status" value="1"/>
</dbReference>
<feature type="signal peptide" evidence="4">
    <location>
        <begin position="1"/>
        <end position="21"/>
    </location>
</feature>
<dbReference type="InterPro" id="IPR033116">
    <property type="entry name" value="TRYPSIN_SER"/>
</dbReference>
<evidence type="ECO:0000313" key="6">
    <source>
        <dbReference type="EMBL" id="KAI1709721.1"/>
    </source>
</evidence>
<sequence>MLVKLPYLVLLISLFSSWIHSEEFECGVSNFGSVDNRVVSGDLCKRGELPWIAFTRTCTASIISRNYVLTAGHCVDDDVREITVGFGVAGKNDPEAIKMTSKNIIRHEKNRRCKSKGTGKVPLFDIAVIELTRSLNFSEYVNSICLKKSSEENSNRTALISGFGWNKFVQAPLPPGDAKDEKLRRGTAKFVGSEECRKDWSAVEECISEVPLLCAKGEHGVDVYIGDSGGPISVKNEKRNDGKTQWMQVGVTSFVDVEAFQFRPSVFTPVTSYCDWITEATKGEVKCID</sequence>
<proteinExistence type="inferred from homology"/>
<keyword evidence="7" id="KW-1185">Reference proteome</keyword>
<dbReference type="AlphaFoldDB" id="A0AAD4N0P9"/>
<dbReference type="InterPro" id="IPR051487">
    <property type="entry name" value="Ser/Thr_Proteases_Immune/Dev"/>
</dbReference>
<dbReference type="SMART" id="SM00020">
    <property type="entry name" value="Tryp_SPc"/>
    <property type="match status" value="1"/>
</dbReference>
<organism evidence="6 7">
    <name type="scientific">Ditylenchus destructor</name>
    <dbReference type="NCBI Taxonomy" id="166010"/>
    <lineage>
        <taxon>Eukaryota</taxon>
        <taxon>Metazoa</taxon>
        <taxon>Ecdysozoa</taxon>
        <taxon>Nematoda</taxon>
        <taxon>Chromadorea</taxon>
        <taxon>Rhabditida</taxon>
        <taxon>Tylenchina</taxon>
        <taxon>Tylenchomorpha</taxon>
        <taxon>Sphaerularioidea</taxon>
        <taxon>Anguinidae</taxon>
        <taxon>Anguininae</taxon>
        <taxon>Ditylenchus</taxon>
    </lineage>
</organism>
<keyword evidence="4" id="KW-0732">Signal</keyword>
<evidence type="ECO:0000313" key="7">
    <source>
        <dbReference type="Proteomes" id="UP001201812"/>
    </source>
</evidence>
<dbReference type="CDD" id="cd00190">
    <property type="entry name" value="Tryp_SPc"/>
    <property type="match status" value="1"/>
</dbReference>
<dbReference type="PROSITE" id="PS00134">
    <property type="entry name" value="TRYPSIN_HIS"/>
    <property type="match status" value="1"/>
</dbReference>
<feature type="chain" id="PRO_5042248567" evidence="4">
    <location>
        <begin position="22"/>
        <end position="289"/>
    </location>
</feature>
<dbReference type="InterPro" id="IPR001314">
    <property type="entry name" value="Peptidase_S1A"/>
</dbReference>
<keyword evidence="3" id="KW-0378">Hydrolase</keyword>
<dbReference type="InterPro" id="IPR009003">
    <property type="entry name" value="Peptidase_S1_PA"/>
</dbReference>